<comment type="caution">
    <text evidence="2">The sequence shown here is derived from an EMBL/GenBank/DDBJ whole genome shotgun (WGS) entry which is preliminary data.</text>
</comment>
<accession>A0A2H9YNQ3</accession>
<evidence type="ECO:0000259" key="1">
    <source>
        <dbReference type="Pfam" id="PF22294"/>
    </source>
</evidence>
<dbReference type="AlphaFoldDB" id="A0A2H9YNQ3"/>
<dbReference type="RefSeq" id="WP_100535607.1">
    <property type="nucleotide sequence ID" value="NZ_CBDBYO010000016.1"/>
</dbReference>
<dbReference type="InterPro" id="IPR054239">
    <property type="entry name" value="DUF6966"/>
</dbReference>
<reference evidence="2 3" key="1">
    <citation type="submission" date="2017-11" db="EMBL/GenBank/DDBJ databases">
        <title>Revising the taxonomy of the Acinetobacter lwoffii group: the description of Acinetobacter pseudolwoffii sp. nov. and emended description of Acinetobacter lwoffii.</title>
        <authorList>
            <person name="Nemec A."/>
            <person name="Radolfova-Krizova L."/>
        </authorList>
    </citation>
    <scope>NUCLEOTIDE SEQUENCE [LARGE SCALE GENOMIC DNA]</scope>
    <source>
        <strain evidence="2 3">ANC 5044</strain>
    </source>
</reference>
<protein>
    <recommendedName>
        <fullName evidence="1">DUF6966 domain-containing protein</fullName>
    </recommendedName>
</protein>
<sequence length="88" mass="10456">MENESLESIIEKLIALFEEFDLKNWEKAYSDMLLCLKEDPEYAKYQLRINFGGMGSFNDLILHRDGVPLIEENDYLNELRKQLYAYLT</sequence>
<dbReference type="Pfam" id="PF22294">
    <property type="entry name" value="DUF6966"/>
    <property type="match status" value="1"/>
</dbReference>
<evidence type="ECO:0000313" key="3">
    <source>
        <dbReference type="Proteomes" id="UP000243446"/>
    </source>
</evidence>
<name>A0A2H9YNQ3_9GAMM</name>
<gene>
    <name evidence="2" type="ORF">CWI32_14385</name>
</gene>
<organism evidence="2 3">
    <name type="scientific">Acinetobacter pseudolwoffii</name>
    <dbReference type="NCBI Taxonomy" id="2053287"/>
    <lineage>
        <taxon>Bacteria</taxon>
        <taxon>Pseudomonadati</taxon>
        <taxon>Pseudomonadota</taxon>
        <taxon>Gammaproteobacteria</taxon>
        <taxon>Moraxellales</taxon>
        <taxon>Moraxellaceae</taxon>
        <taxon>Acinetobacter</taxon>
    </lineage>
</organism>
<feature type="domain" description="DUF6966" evidence="1">
    <location>
        <begin position="23"/>
        <end position="69"/>
    </location>
</feature>
<evidence type="ECO:0000313" key="2">
    <source>
        <dbReference type="EMBL" id="PJO74271.1"/>
    </source>
</evidence>
<dbReference type="EMBL" id="PHRG01000014">
    <property type="protein sequence ID" value="PJO74271.1"/>
    <property type="molecule type" value="Genomic_DNA"/>
</dbReference>
<dbReference type="Proteomes" id="UP000243446">
    <property type="component" value="Unassembled WGS sequence"/>
</dbReference>
<proteinExistence type="predicted"/>